<organism evidence="13 15">
    <name type="scientific">Amblyomma americanum</name>
    <name type="common">Lone star tick</name>
    <dbReference type="NCBI Taxonomy" id="6943"/>
    <lineage>
        <taxon>Eukaryota</taxon>
        <taxon>Metazoa</taxon>
        <taxon>Ecdysozoa</taxon>
        <taxon>Arthropoda</taxon>
        <taxon>Chelicerata</taxon>
        <taxon>Arachnida</taxon>
        <taxon>Acari</taxon>
        <taxon>Parasitiformes</taxon>
        <taxon>Ixodida</taxon>
        <taxon>Ixodoidea</taxon>
        <taxon>Ixodidae</taxon>
        <taxon>Amblyomminae</taxon>
        <taxon>Amblyomma</taxon>
    </lineage>
</organism>
<feature type="domain" description="C3H1-type" evidence="12">
    <location>
        <begin position="132"/>
        <end position="159"/>
    </location>
</feature>
<evidence type="ECO:0000256" key="10">
    <source>
        <dbReference type="SAM" id="MobiDB-lite"/>
    </source>
</evidence>
<dbReference type="InterPro" id="IPR017907">
    <property type="entry name" value="Znf_RING_CS"/>
</dbReference>
<accession>A0AAQ4E0J2</accession>
<dbReference type="InterPro" id="IPR000571">
    <property type="entry name" value="Znf_CCCH"/>
</dbReference>
<dbReference type="Gene3D" id="4.10.1000.10">
    <property type="entry name" value="Zinc finger, CCCH-type"/>
    <property type="match status" value="1"/>
</dbReference>
<feature type="zinc finger region" description="C3H1-type" evidence="9">
    <location>
        <begin position="132"/>
        <end position="159"/>
    </location>
</feature>
<dbReference type="PROSITE" id="PS50089">
    <property type="entry name" value="ZF_RING_2"/>
    <property type="match status" value="1"/>
</dbReference>
<gene>
    <name evidence="13" type="ORF">V5799_015304</name>
    <name evidence="14" type="ORF">V5799_020496</name>
</gene>
<evidence type="ECO:0000256" key="2">
    <source>
        <dbReference type="ARBA" id="ARBA00012483"/>
    </source>
</evidence>
<keyword evidence="15" id="KW-1185">Reference proteome</keyword>
<dbReference type="SMART" id="SM00184">
    <property type="entry name" value="RING"/>
    <property type="match status" value="1"/>
</dbReference>
<evidence type="ECO:0000256" key="4">
    <source>
        <dbReference type="ARBA" id="ARBA00022723"/>
    </source>
</evidence>
<evidence type="ECO:0000256" key="5">
    <source>
        <dbReference type="ARBA" id="ARBA00022737"/>
    </source>
</evidence>
<dbReference type="InterPro" id="IPR001841">
    <property type="entry name" value="Znf_RING"/>
</dbReference>
<evidence type="ECO:0000256" key="7">
    <source>
        <dbReference type="ARBA" id="ARBA00022786"/>
    </source>
</evidence>
<dbReference type="PANTHER" id="PTHR11224">
    <property type="entry name" value="MAKORIN-RELATED"/>
    <property type="match status" value="1"/>
</dbReference>
<evidence type="ECO:0000313" key="15">
    <source>
        <dbReference type="Proteomes" id="UP001321473"/>
    </source>
</evidence>
<dbReference type="EC" id="2.3.2.27" evidence="2"/>
<evidence type="ECO:0000256" key="1">
    <source>
        <dbReference type="ARBA" id="ARBA00000900"/>
    </source>
</evidence>
<dbReference type="InterPro" id="IPR018957">
    <property type="entry name" value="Znf_C3HC4_RING-type"/>
</dbReference>
<feature type="domain" description="C3H1-type" evidence="12">
    <location>
        <begin position="288"/>
        <end position="317"/>
    </location>
</feature>
<dbReference type="Proteomes" id="UP001321473">
    <property type="component" value="Unassembled WGS sequence"/>
</dbReference>
<dbReference type="SUPFAM" id="SSF90229">
    <property type="entry name" value="CCCH zinc finger"/>
    <property type="match status" value="1"/>
</dbReference>
<evidence type="ECO:0000256" key="8">
    <source>
        <dbReference type="ARBA" id="ARBA00022833"/>
    </source>
</evidence>
<dbReference type="EMBL" id="JARKHS020024306">
    <property type="protein sequence ID" value="KAK8768232.1"/>
    <property type="molecule type" value="Genomic_DNA"/>
</dbReference>
<evidence type="ECO:0000313" key="14">
    <source>
        <dbReference type="EMBL" id="KAK8778164.1"/>
    </source>
</evidence>
<evidence type="ECO:0000256" key="6">
    <source>
        <dbReference type="ARBA" id="ARBA00022771"/>
    </source>
</evidence>
<dbReference type="Pfam" id="PF18044">
    <property type="entry name" value="zf-CCCH_4"/>
    <property type="match status" value="1"/>
</dbReference>
<dbReference type="SMART" id="SM00356">
    <property type="entry name" value="ZnF_C3H1"/>
    <property type="match status" value="3"/>
</dbReference>
<dbReference type="PROSITE" id="PS50103">
    <property type="entry name" value="ZF_C3H1"/>
    <property type="match status" value="3"/>
</dbReference>
<feature type="zinc finger region" description="C3H1-type" evidence="9">
    <location>
        <begin position="4"/>
        <end position="26"/>
    </location>
</feature>
<comment type="caution">
    <text evidence="13">The sequence shown here is derived from an EMBL/GenBank/DDBJ whole genome shotgun (WGS) entry which is preliminary data.</text>
</comment>
<comment type="catalytic activity">
    <reaction evidence="1">
        <text>S-ubiquitinyl-[E2 ubiquitin-conjugating enzyme]-L-cysteine + [acceptor protein]-L-lysine = [E2 ubiquitin-conjugating enzyme]-L-cysteine + N(6)-ubiquitinyl-[acceptor protein]-L-lysine.</text>
        <dbReference type="EC" id="2.3.2.27"/>
    </reaction>
</comment>
<reference evidence="13 15" key="1">
    <citation type="journal article" date="2023" name="Arcadia Sci">
        <title>De novo assembly of a long-read Amblyomma americanum tick genome.</title>
        <authorList>
            <person name="Chou S."/>
            <person name="Poskanzer K.E."/>
            <person name="Rollins M."/>
            <person name="Thuy-Boun P.S."/>
        </authorList>
    </citation>
    <scope>NUCLEOTIDE SEQUENCE [LARGE SCALE GENOMIC DNA]</scope>
    <source>
        <strain evidence="13">F_SG_1</strain>
        <tissue evidence="13">Salivary glands</tissue>
    </source>
</reference>
<dbReference type="Gene3D" id="3.30.40.10">
    <property type="entry name" value="Zinc/RING finger domain, C3HC4 (zinc finger)"/>
    <property type="match status" value="1"/>
</dbReference>
<keyword evidence="4 9" id="KW-0479">Metal-binding</keyword>
<dbReference type="Pfam" id="PF14608">
    <property type="entry name" value="zf-CCCH_2"/>
    <property type="match status" value="2"/>
</dbReference>
<evidence type="ECO:0000259" key="11">
    <source>
        <dbReference type="PROSITE" id="PS50089"/>
    </source>
</evidence>
<keyword evidence="7" id="KW-0833">Ubl conjugation pathway</keyword>
<keyword evidence="5" id="KW-0677">Repeat</keyword>
<dbReference type="InterPro" id="IPR045072">
    <property type="entry name" value="MKRN-like"/>
</dbReference>
<dbReference type="SUPFAM" id="SSF57850">
    <property type="entry name" value="RING/U-box"/>
    <property type="match status" value="1"/>
</dbReference>
<evidence type="ECO:0000256" key="9">
    <source>
        <dbReference type="PROSITE-ProRule" id="PRU00723"/>
    </source>
</evidence>
<feature type="domain" description="RING-type" evidence="11">
    <location>
        <begin position="205"/>
        <end position="259"/>
    </location>
</feature>
<dbReference type="PANTHER" id="PTHR11224:SF10">
    <property type="entry name" value="IP09428P-RELATED"/>
    <property type="match status" value="1"/>
</dbReference>
<reference evidence="13" key="3">
    <citation type="submission" date="2024-02" db="EMBL/GenBank/DDBJ databases">
        <authorList>
            <person name="Mcdaniel E.A."/>
            <person name="Celebi F.M."/>
            <person name="Reiter T."/>
            <person name="Weiss E.C."/>
            <person name="Chou S."/>
        </authorList>
    </citation>
    <scope>NUCLEOTIDE SEQUENCE</scope>
    <source>
        <strain evidence="13">F_SG_1</strain>
        <tissue evidence="13">Salivary glands</tissue>
    </source>
</reference>
<protein>
    <recommendedName>
        <fullName evidence="2">RING-type E3 ubiquitin transferase</fullName>
        <ecNumber evidence="2">2.3.2.27</ecNumber>
    </recommendedName>
</protein>
<dbReference type="GO" id="GO:0008270">
    <property type="term" value="F:zinc ion binding"/>
    <property type="evidence" value="ECO:0007669"/>
    <property type="project" value="UniProtKB-KW"/>
</dbReference>
<dbReference type="EMBL" id="JARKHS020011040">
    <property type="protein sequence ID" value="KAK8778164.1"/>
    <property type="molecule type" value="Genomic_DNA"/>
</dbReference>
<dbReference type="InterPro" id="IPR036855">
    <property type="entry name" value="Znf_CCCH_sf"/>
</dbReference>
<keyword evidence="3" id="KW-0808">Transferase</keyword>
<evidence type="ECO:0000313" key="13">
    <source>
        <dbReference type="EMBL" id="KAK8768232.1"/>
    </source>
</evidence>
<dbReference type="AlphaFoldDB" id="A0AAQ4E0J2"/>
<dbReference type="InterPro" id="IPR013083">
    <property type="entry name" value="Znf_RING/FYVE/PHD"/>
</dbReference>
<reference evidence="13" key="2">
    <citation type="submission" date="2023-03" db="EMBL/GenBank/DDBJ databases">
        <authorList>
            <person name="Thuy-Boun P."/>
        </authorList>
    </citation>
    <scope>NUCLEOTIDE SEQUENCE</scope>
    <source>
        <strain evidence="13">F_SG_1</strain>
        <tissue evidence="13">Salivary glands</tissue>
    </source>
</reference>
<feature type="domain" description="C3H1-type" evidence="12">
    <location>
        <begin position="4"/>
        <end position="26"/>
    </location>
</feature>
<dbReference type="PROSITE" id="PS00518">
    <property type="entry name" value="ZF_RING_1"/>
    <property type="match status" value="1"/>
</dbReference>
<feature type="region of interest" description="Disordered" evidence="10">
    <location>
        <begin position="73"/>
        <end position="101"/>
    </location>
</feature>
<keyword evidence="8 9" id="KW-0862">Zinc</keyword>
<dbReference type="GO" id="GO:0000209">
    <property type="term" value="P:protein polyubiquitination"/>
    <property type="evidence" value="ECO:0007669"/>
    <property type="project" value="InterPro"/>
</dbReference>
<dbReference type="Pfam" id="PF00097">
    <property type="entry name" value="zf-C3HC4"/>
    <property type="match status" value="1"/>
</dbReference>
<dbReference type="InterPro" id="IPR041367">
    <property type="entry name" value="Znf-CCCH_4"/>
</dbReference>
<sequence length="404" mass="45471">MDNVCRYYLQGNCMYGDRCRFEHGWPGPRAGQPSGADSLAWGQGLRAPNPGAPAGGGAWRGARPALLEYPSGGRYPPQAEPPTFSTSAAWLGDPTSETPRASSWAEAPEAAGGACWLPISSTGSWPPEGGVQDESLCPFEVANEGCPIGPTCRYLHRQVCDFCQEPRLHPYDQEQQMQHKEECVDQHEREMELAFAMQRSAGKTCGICMDVVVDREQPSERRFGLLERCSHVFCLRCIRHWRRSRVFDINVVRACPECRVPSDFVTPSNYWVDTGEEKDKLIADYKSAMKEKPCRYFRQGRGRCPFGGACFYKHEFPNGSPALLPLPRPRRRQNSDSEAMEAMEAMGAMEAMEAMENMENPEDMSLWVVVDVDEDPLPELQWNEVYTLLMESGFDWADFEEQLG</sequence>
<dbReference type="FunFam" id="3.30.40.10:FF:000117">
    <property type="entry name" value="Probable E3 ubiquitin-protein ligase makorin-1"/>
    <property type="match status" value="1"/>
</dbReference>
<evidence type="ECO:0000256" key="3">
    <source>
        <dbReference type="ARBA" id="ARBA00022679"/>
    </source>
</evidence>
<keyword evidence="6 9" id="KW-0863">Zinc-finger</keyword>
<name>A0AAQ4E0J2_AMBAM</name>
<proteinExistence type="predicted"/>
<feature type="zinc finger region" description="C3H1-type" evidence="9">
    <location>
        <begin position="288"/>
        <end position="317"/>
    </location>
</feature>
<evidence type="ECO:0000259" key="12">
    <source>
        <dbReference type="PROSITE" id="PS50103"/>
    </source>
</evidence>
<dbReference type="GO" id="GO:0061630">
    <property type="term" value="F:ubiquitin protein ligase activity"/>
    <property type="evidence" value="ECO:0007669"/>
    <property type="project" value="UniProtKB-EC"/>
</dbReference>